<name>A0A1J5R005_9ZZZZ</name>
<dbReference type="Gene3D" id="3.30.1230.10">
    <property type="entry name" value="YlxR-like"/>
    <property type="match status" value="1"/>
</dbReference>
<dbReference type="PANTHER" id="PTHR34215:SF1">
    <property type="entry name" value="YLXR DOMAIN-CONTAINING PROTEIN"/>
    <property type="match status" value="1"/>
</dbReference>
<proteinExistence type="predicted"/>
<dbReference type="InterPro" id="IPR035931">
    <property type="entry name" value="YlxR-like_sf"/>
</dbReference>
<evidence type="ECO:0000313" key="3">
    <source>
        <dbReference type="EMBL" id="OIQ83051.1"/>
    </source>
</evidence>
<feature type="region of interest" description="Disordered" evidence="1">
    <location>
        <begin position="76"/>
        <end position="106"/>
    </location>
</feature>
<protein>
    <recommendedName>
        <fullName evidence="2">YlxR domain-containing protein</fullName>
    </recommendedName>
</protein>
<reference evidence="3" key="1">
    <citation type="submission" date="2016-10" db="EMBL/GenBank/DDBJ databases">
        <title>Sequence of Gallionella enrichment culture.</title>
        <authorList>
            <person name="Poehlein A."/>
            <person name="Muehling M."/>
            <person name="Daniel R."/>
        </authorList>
    </citation>
    <scope>NUCLEOTIDE SEQUENCE</scope>
</reference>
<comment type="caution">
    <text evidence="3">The sequence shown here is derived from an EMBL/GenBank/DDBJ whole genome shotgun (WGS) entry which is preliminary data.</text>
</comment>
<dbReference type="AlphaFoldDB" id="A0A1J5R005"/>
<evidence type="ECO:0000259" key="2">
    <source>
        <dbReference type="Pfam" id="PF04296"/>
    </source>
</evidence>
<organism evidence="3">
    <name type="scientific">mine drainage metagenome</name>
    <dbReference type="NCBI Taxonomy" id="410659"/>
    <lineage>
        <taxon>unclassified sequences</taxon>
        <taxon>metagenomes</taxon>
        <taxon>ecological metagenomes</taxon>
    </lineage>
</organism>
<dbReference type="PANTHER" id="PTHR34215">
    <property type="entry name" value="BLL0784 PROTEIN"/>
    <property type="match status" value="1"/>
</dbReference>
<dbReference type="SUPFAM" id="SSF64376">
    <property type="entry name" value="YlxR-like"/>
    <property type="match status" value="1"/>
</dbReference>
<dbReference type="InterPro" id="IPR007393">
    <property type="entry name" value="YlxR_dom"/>
</dbReference>
<sequence length="106" mass="11356">MRVVARPDGGSEESLELVIDAGRRMPGRGAWLHPDPQCLELALRRKAFPRALRCARPLGENALRRELLQHVGKIDSAGSVPGAARPSDADMGSGLEADGCPMSTQQ</sequence>
<gene>
    <name evidence="3" type="ORF">GALL_351560</name>
</gene>
<dbReference type="Pfam" id="PF04296">
    <property type="entry name" value="YlxR"/>
    <property type="match status" value="1"/>
</dbReference>
<accession>A0A1J5R005</accession>
<dbReference type="InterPro" id="IPR037465">
    <property type="entry name" value="YlxR"/>
</dbReference>
<feature type="domain" description="YlxR" evidence="2">
    <location>
        <begin position="1"/>
        <end position="57"/>
    </location>
</feature>
<dbReference type="EMBL" id="MLJW01000741">
    <property type="protein sequence ID" value="OIQ83051.1"/>
    <property type="molecule type" value="Genomic_DNA"/>
</dbReference>
<evidence type="ECO:0000256" key="1">
    <source>
        <dbReference type="SAM" id="MobiDB-lite"/>
    </source>
</evidence>